<dbReference type="InterPro" id="IPR013750">
    <property type="entry name" value="GHMP_kinase_C_dom"/>
</dbReference>
<comment type="catalytic activity">
    <reaction evidence="9">
        <text>4-CDP-2-C-methyl-D-erythritol + ATP = 4-CDP-2-C-methyl-D-erythritol 2-phosphate + ADP + H(+)</text>
        <dbReference type="Rhea" id="RHEA:18437"/>
        <dbReference type="ChEBI" id="CHEBI:15378"/>
        <dbReference type="ChEBI" id="CHEBI:30616"/>
        <dbReference type="ChEBI" id="CHEBI:57823"/>
        <dbReference type="ChEBI" id="CHEBI:57919"/>
        <dbReference type="ChEBI" id="CHEBI:456216"/>
        <dbReference type="EC" id="2.7.1.148"/>
    </reaction>
</comment>
<sequence length="280" mass="30902">MVVFPNAKINIGLNVVSKREDGYHNIRTVFYPVPLYDVLEVTDLCSDIPSGKDIALHLIGMPQDDKPNLVEKAYHALARNYALPPVEVWLKKNIPVQAGLGGGSSDAAFMLMALVKKYNLPVSKEELHSIAEGLGADCPFFLYNRPLLASGTGCDFSDIDVSLNGLQILLIKPNVAVSTAEAYAGVTPHKPTKDIGELVRLPVKNWADSVINDFEEHIFAKYPELERIKNALYKAGALYVSMSGSGSALFGLFENREGTESFISNNRDIIESYFWRTLHD</sequence>
<evidence type="ECO:0000259" key="11">
    <source>
        <dbReference type="Pfam" id="PF08544"/>
    </source>
</evidence>
<dbReference type="HAMAP" id="MF_00061">
    <property type="entry name" value="IspE"/>
    <property type="match status" value="1"/>
</dbReference>
<comment type="similarity">
    <text evidence="1 9">Belongs to the GHMP kinase family. IspE subfamily.</text>
</comment>
<evidence type="ECO:0000256" key="2">
    <source>
        <dbReference type="ARBA" id="ARBA00012052"/>
    </source>
</evidence>
<dbReference type="Gene3D" id="3.30.230.10">
    <property type="match status" value="1"/>
</dbReference>
<comment type="caution">
    <text evidence="12">The sequence shown here is derived from an EMBL/GenBank/DDBJ whole genome shotgun (WGS) entry which is preliminary data.</text>
</comment>
<keyword evidence="9" id="KW-0414">Isoprene biosynthesis</keyword>
<dbReference type="InterPro" id="IPR004424">
    <property type="entry name" value="IspE"/>
</dbReference>
<evidence type="ECO:0000256" key="8">
    <source>
        <dbReference type="ARBA" id="ARBA00032554"/>
    </source>
</evidence>
<dbReference type="SUPFAM" id="SSF55060">
    <property type="entry name" value="GHMP Kinase, C-terminal domain"/>
    <property type="match status" value="1"/>
</dbReference>
<comment type="pathway">
    <text evidence="9">Isoprenoid biosynthesis; isopentenyl diphosphate biosynthesis via DXP pathway; isopentenyl diphosphate from 1-deoxy-D-xylulose 5-phosphate: step 3/6.</text>
</comment>
<feature type="active site" evidence="9">
    <location>
        <position position="8"/>
    </location>
</feature>
<feature type="domain" description="GHMP kinase C-terminal" evidence="11">
    <location>
        <begin position="196"/>
        <end position="257"/>
    </location>
</feature>
<gene>
    <name evidence="9" type="primary">ispE</name>
    <name evidence="12" type="ORF">IAC54_01120</name>
</gene>
<feature type="binding site" evidence="9">
    <location>
        <begin position="95"/>
        <end position="105"/>
    </location>
    <ligand>
        <name>ATP</name>
        <dbReference type="ChEBI" id="CHEBI:30616"/>
    </ligand>
</feature>
<dbReference type="GO" id="GO:0050515">
    <property type="term" value="F:4-(cytidine 5'-diphospho)-2-C-methyl-D-erythritol kinase activity"/>
    <property type="evidence" value="ECO:0007669"/>
    <property type="project" value="UniProtKB-UniRule"/>
</dbReference>
<evidence type="ECO:0000256" key="1">
    <source>
        <dbReference type="ARBA" id="ARBA00009684"/>
    </source>
</evidence>
<evidence type="ECO:0000259" key="10">
    <source>
        <dbReference type="Pfam" id="PF00288"/>
    </source>
</evidence>
<keyword evidence="6 9" id="KW-0418">Kinase</keyword>
<evidence type="ECO:0000313" key="13">
    <source>
        <dbReference type="Proteomes" id="UP000823636"/>
    </source>
</evidence>
<keyword evidence="5 9" id="KW-0547">Nucleotide-binding</keyword>
<evidence type="ECO:0000313" key="12">
    <source>
        <dbReference type="EMBL" id="MBO8437486.1"/>
    </source>
</evidence>
<comment type="function">
    <text evidence="9">Catalyzes the phosphorylation of the position 2 hydroxy group of 4-diphosphocytidyl-2C-methyl-D-erythritol.</text>
</comment>
<dbReference type="EC" id="2.7.1.148" evidence="2 9"/>
<dbReference type="SUPFAM" id="SSF54211">
    <property type="entry name" value="Ribosomal protein S5 domain 2-like"/>
    <property type="match status" value="1"/>
</dbReference>
<dbReference type="InterPro" id="IPR036554">
    <property type="entry name" value="GHMP_kinase_C_sf"/>
</dbReference>
<keyword evidence="4 9" id="KW-0808">Transferase</keyword>
<accession>A0A9D9E1F3</accession>
<feature type="active site" evidence="9">
    <location>
        <position position="137"/>
    </location>
</feature>
<evidence type="ECO:0000256" key="7">
    <source>
        <dbReference type="ARBA" id="ARBA00022840"/>
    </source>
</evidence>
<reference evidence="12" key="2">
    <citation type="journal article" date="2021" name="PeerJ">
        <title>Extensive microbial diversity within the chicken gut microbiome revealed by metagenomics and culture.</title>
        <authorList>
            <person name="Gilroy R."/>
            <person name="Ravi A."/>
            <person name="Getino M."/>
            <person name="Pursley I."/>
            <person name="Horton D.L."/>
            <person name="Alikhan N.F."/>
            <person name="Baker D."/>
            <person name="Gharbi K."/>
            <person name="Hall N."/>
            <person name="Watson M."/>
            <person name="Adriaenssens E.M."/>
            <person name="Foster-Nyarko E."/>
            <person name="Jarju S."/>
            <person name="Secka A."/>
            <person name="Antonio M."/>
            <person name="Oren A."/>
            <person name="Chaudhuri R.R."/>
            <person name="La Ragione R."/>
            <person name="Hildebrand F."/>
            <person name="Pallen M.J."/>
        </authorList>
    </citation>
    <scope>NUCLEOTIDE SEQUENCE</scope>
    <source>
        <strain evidence="12">G3-4614</strain>
    </source>
</reference>
<dbReference type="Gene3D" id="3.30.70.890">
    <property type="entry name" value="GHMP kinase, C-terminal domain"/>
    <property type="match status" value="1"/>
</dbReference>
<dbReference type="InterPro" id="IPR020568">
    <property type="entry name" value="Ribosomal_Su5_D2-typ_SF"/>
</dbReference>
<evidence type="ECO:0000256" key="3">
    <source>
        <dbReference type="ARBA" id="ARBA00017473"/>
    </source>
</evidence>
<name>A0A9D9E1F3_9BACT</name>
<dbReference type="GO" id="GO:0005524">
    <property type="term" value="F:ATP binding"/>
    <property type="evidence" value="ECO:0007669"/>
    <property type="project" value="UniProtKB-UniRule"/>
</dbReference>
<dbReference type="NCBIfam" id="TIGR00154">
    <property type="entry name" value="ispE"/>
    <property type="match status" value="1"/>
</dbReference>
<dbReference type="GO" id="GO:0016114">
    <property type="term" value="P:terpenoid biosynthetic process"/>
    <property type="evidence" value="ECO:0007669"/>
    <property type="project" value="UniProtKB-UniRule"/>
</dbReference>
<feature type="domain" description="GHMP kinase N-terminal" evidence="10">
    <location>
        <begin position="68"/>
        <end position="144"/>
    </location>
</feature>
<dbReference type="InterPro" id="IPR006204">
    <property type="entry name" value="GHMP_kinase_N_dom"/>
</dbReference>
<reference evidence="12" key="1">
    <citation type="submission" date="2020-10" db="EMBL/GenBank/DDBJ databases">
        <authorList>
            <person name="Gilroy R."/>
        </authorList>
    </citation>
    <scope>NUCLEOTIDE SEQUENCE</scope>
    <source>
        <strain evidence="12">G3-4614</strain>
    </source>
</reference>
<evidence type="ECO:0000256" key="5">
    <source>
        <dbReference type="ARBA" id="ARBA00022741"/>
    </source>
</evidence>
<evidence type="ECO:0000256" key="4">
    <source>
        <dbReference type="ARBA" id="ARBA00022679"/>
    </source>
</evidence>
<dbReference type="Pfam" id="PF08544">
    <property type="entry name" value="GHMP_kinases_C"/>
    <property type="match status" value="1"/>
</dbReference>
<dbReference type="AlphaFoldDB" id="A0A9D9E1F3"/>
<keyword evidence="7 9" id="KW-0067">ATP-binding</keyword>
<dbReference type="EMBL" id="JADIMW010000009">
    <property type="protein sequence ID" value="MBO8437486.1"/>
    <property type="molecule type" value="Genomic_DNA"/>
</dbReference>
<evidence type="ECO:0000256" key="9">
    <source>
        <dbReference type="HAMAP-Rule" id="MF_00061"/>
    </source>
</evidence>
<organism evidence="12 13">
    <name type="scientific">Candidatus Caccoplasma merdipullorum</name>
    <dbReference type="NCBI Taxonomy" id="2840718"/>
    <lineage>
        <taxon>Bacteria</taxon>
        <taxon>Pseudomonadati</taxon>
        <taxon>Bacteroidota</taxon>
        <taxon>Bacteroidia</taxon>
        <taxon>Bacteroidales</taxon>
        <taxon>Bacteroidaceae</taxon>
        <taxon>Bacteroidaceae incertae sedis</taxon>
        <taxon>Candidatus Caccoplasma</taxon>
    </lineage>
</organism>
<protein>
    <recommendedName>
        <fullName evidence="3 9">4-diphosphocytidyl-2-C-methyl-D-erythritol kinase</fullName>
        <shortName evidence="9">CMK</shortName>
        <ecNumber evidence="2 9">2.7.1.148</ecNumber>
    </recommendedName>
    <alternativeName>
        <fullName evidence="8 9">4-(cytidine-5'-diphospho)-2-C-methyl-D-erythritol kinase</fullName>
    </alternativeName>
</protein>
<dbReference type="GO" id="GO:0019288">
    <property type="term" value="P:isopentenyl diphosphate biosynthetic process, methylerythritol 4-phosphate pathway"/>
    <property type="evidence" value="ECO:0007669"/>
    <property type="project" value="UniProtKB-UniRule"/>
</dbReference>
<dbReference type="PANTHER" id="PTHR43527:SF2">
    <property type="entry name" value="4-DIPHOSPHOCYTIDYL-2-C-METHYL-D-ERYTHRITOL KINASE, CHLOROPLASTIC"/>
    <property type="match status" value="1"/>
</dbReference>
<dbReference type="Pfam" id="PF00288">
    <property type="entry name" value="GHMP_kinases_N"/>
    <property type="match status" value="1"/>
</dbReference>
<proteinExistence type="inferred from homology"/>
<evidence type="ECO:0000256" key="6">
    <source>
        <dbReference type="ARBA" id="ARBA00022777"/>
    </source>
</evidence>
<dbReference type="InterPro" id="IPR014721">
    <property type="entry name" value="Ribsml_uS5_D2-typ_fold_subgr"/>
</dbReference>
<dbReference type="PANTHER" id="PTHR43527">
    <property type="entry name" value="4-DIPHOSPHOCYTIDYL-2-C-METHYL-D-ERYTHRITOL KINASE, CHLOROPLASTIC"/>
    <property type="match status" value="1"/>
</dbReference>
<dbReference type="Proteomes" id="UP000823636">
    <property type="component" value="Unassembled WGS sequence"/>
</dbReference>
<dbReference type="PIRSF" id="PIRSF010376">
    <property type="entry name" value="IspE"/>
    <property type="match status" value="1"/>
</dbReference>